<gene>
    <name evidence="2" type="ORF">SAMEA4504048_01069</name>
</gene>
<organism evidence="2 3">
    <name type="scientific">Streptococcus acidominimus</name>
    <dbReference type="NCBI Taxonomy" id="1326"/>
    <lineage>
        <taxon>Bacteria</taxon>
        <taxon>Bacillati</taxon>
        <taxon>Bacillota</taxon>
        <taxon>Bacilli</taxon>
        <taxon>Lactobacillales</taxon>
        <taxon>Streptococcaceae</taxon>
        <taxon>Streptococcus</taxon>
    </lineage>
</organism>
<evidence type="ECO:0000313" key="3">
    <source>
        <dbReference type="Proteomes" id="UP000215144"/>
    </source>
</evidence>
<dbReference type="KEGG" id="saco:SAME_01069"/>
<keyword evidence="1" id="KW-1133">Transmembrane helix</keyword>
<dbReference type="EMBL" id="LT906454">
    <property type="protein sequence ID" value="SNV39967.1"/>
    <property type="molecule type" value="Genomic_DNA"/>
</dbReference>
<name>A0A239WZW8_STRAI</name>
<accession>A0A239WZW8</accession>
<proteinExistence type="predicted"/>
<keyword evidence="1" id="KW-0472">Membrane</keyword>
<dbReference type="OrthoDB" id="2521581at2"/>
<protein>
    <submittedName>
        <fullName evidence="2">Phage protein</fullName>
    </submittedName>
</protein>
<reference evidence="2 3" key="1">
    <citation type="submission" date="2017-06" db="EMBL/GenBank/DDBJ databases">
        <authorList>
            <consortium name="Pathogen Informatics"/>
        </authorList>
    </citation>
    <scope>NUCLEOTIDE SEQUENCE [LARGE SCALE GENOMIC DNA]</scope>
    <source>
        <strain evidence="2 3">NCTC11291</strain>
    </source>
</reference>
<dbReference type="AlphaFoldDB" id="A0A239WZW8"/>
<dbReference type="Proteomes" id="UP000215144">
    <property type="component" value="Chromosome 1"/>
</dbReference>
<keyword evidence="1" id="KW-0812">Transmembrane</keyword>
<feature type="transmembrane region" description="Helical" evidence="1">
    <location>
        <begin position="12"/>
        <end position="33"/>
    </location>
</feature>
<evidence type="ECO:0000256" key="1">
    <source>
        <dbReference type="SAM" id="Phobius"/>
    </source>
</evidence>
<evidence type="ECO:0000313" key="2">
    <source>
        <dbReference type="EMBL" id="SNV39967.1"/>
    </source>
</evidence>
<sequence length="57" mass="6593">MSLKQKLTNILQGGIAMMINYFAMQIEFGWITLEQVPKKYREKVRELVEASTLGTDE</sequence>